<evidence type="ECO:0000256" key="1">
    <source>
        <dbReference type="SAM" id="MobiDB-lite"/>
    </source>
</evidence>
<comment type="caution">
    <text evidence="2">The sequence shown here is derived from an EMBL/GenBank/DDBJ whole genome shotgun (WGS) entry which is preliminary data.</text>
</comment>
<evidence type="ECO:0000313" key="3">
    <source>
        <dbReference type="Proteomes" id="UP001066276"/>
    </source>
</evidence>
<dbReference type="EMBL" id="JANPWB010000004">
    <property type="protein sequence ID" value="KAJ1195194.1"/>
    <property type="molecule type" value="Genomic_DNA"/>
</dbReference>
<evidence type="ECO:0000313" key="2">
    <source>
        <dbReference type="EMBL" id="KAJ1195194.1"/>
    </source>
</evidence>
<dbReference type="Proteomes" id="UP001066276">
    <property type="component" value="Chromosome 2_2"/>
</dbReference>
<accession>A0AAV7V3P0</accession>
<feature type="region of interest" description="Disordered" evidence="1">
    <location>
        <begin position="53"/>
        <end position="72"/>
    </location>
</feature>
<reference evidence="2" key="1">
    <citation type="journal article" date="2022" name="bioRxiv">
        <title>Sequencing and chromosome-scale assembly of the giantPleurodeles waltlgenome.</title>
        <authorList>
            <person name="Brown T."/>
            <person name="Elewa A."/>
            <person name="Iarovenko S."/>
            <person name="Subramanian E."/>
            <person name="Araus A.J."/>
            <person name="Petzold A."/>
            <person name="Susuki M."/>
            <person name="Suzuki K.-i.T."/>
            <person name="Hayashi T."/>
            <person name="Toyoda A."/>
            <person name="Oliveira C."/>
            <person name="Osipova E."/>
            <person name="Leigh N.D."/>
            <person name="Simon A."/>
            <person name="Yun M.H."/>
        </authorList>
    </citation>
    <scope>NUCLEOTIDE SEQUENCE</scope>
    <source>
        <strain evidence="2">20211129_DDA</strain>
        <tissue evidence="2">Liver</tissue>
    </source>
</reference>
<proteinExistence type="predicted"/>
<name>A0AAV7V3P0_PLEWA</name>
<organism evidence="2 3">
    <name type="scientific">Pleurodeles waltl</name>
    <name type="common">Iberian ribbed newt</name>
    <dbReference type="NCBI Taxonomy" id="8319"/>
    <lineage>
        <taxon>Eukaryota</taxon>
        <taxon>Metazoa</taxon>
        <taxon>Chordata</taxon>
        <taxon>Craniata</taxon>
        <taxon>Vertebrata</taxon>
        <taxon>Euteleostomi</taxon>
        <taxon>Amphibia</taxon>
        <taxon>Batrachia</taxon>
        <taxon>Caudata</taxon>
        <taxon>Salamandroidea</taxon>
        <taxon>Salamandridae</taxon>
        <taxon>Pleurodelinae</taxon>
        <taxon>Pleurodeles</taxon>
    </lineage>
</organism>
<keyword evidence="3" id="KW-1185">Reference proteome</keyword>
<protein>
    <submittedName>
        <fullName evidence="2">Uncharacterized protein</fullName>
    </submittedName>
</protein>
<dbReference type="AlphaFoldDB" id="A0AAV7V3P0"/>
<gene>
    <name evidence="2" type="ORF">NDU88_004475</name>
</gene>
<sequence>MAAAEDEKSVSAEPATILEWDSHHHLVTKSPLSMSLALCLFCSSDTRGELIERGAPGSRCRSSQDSYELHIQ</sequence>